<evidence type="ECO:0000256" key="1">
    <source>
        <dbReference type="SAM" id="MobiDB-lite"/>
    </source>
</evidence>
<accession>A0AAJ8BU69</accession>
<proteinExistence type="predicted"/>
<dbReference type="RefSeq" id="XP_059603924.1">
    <property type="nucleotide sequence ID" value="XM_059748902.1"/>
</dbReference>
<dbReference type="AlphaFoldDB" id="A0AAJ8BU69"/>
<feature type="compositionally biased region" description="Basic residues" evidence="1">
    <location>
        <begin position="60"/>
        <end position="71"/>
    </location>
</feature>
<dbReference type="GeneID" id="84591613"/>
<dbReference type="KEGG" id="ang:An08g02660"/>
<evidence type="ECO:0000313" key="2">
    <source>
        <dbReference type="RefSeq" id="XP_059603924.1"/>
    </source>
</evidence>
<organism evidence="2">
    <name type="scientific">Aspergillus niger</name>
    <dbReference type="NCBI Taxonomy" id="5061"/>
    <lineage>
        <taxon>Eukaryota</taxon>
        <taxon>Fungi</taxon>
        <taxon>Dikarya</taxon>
        <taxon>Ascomycota</taxon>
        <taxon>Pezizomycotina</taxon>
        <taxon>Eurotiomycetes</taxon>
        <taxon>Eurotiomycetidae</taxon>
        <taxon>Eurotiales</taxon>
        <taxon>Aspergillaceae</taxon>
        <taxon>Aspergillus</taxon>
        <taxon>Aspergillus subgen. Circumdati</taxon>
    </lineage>
</organism>
<protein>
    <submittedName>
        <fullName evidence="2">Uncharacterized protein</fullName>
    </submittedName>
</protein>
<feature type="compositionally biased region" description="Polar residues" evidence="1">
    <location>
        <begin position="46"/>
        <end position="55"/>
    </location>
</feature>
<reference evidence="2" key="1">
    <citation type="submission" date="2025-02" db="EMBL/GenBank/DDBJ databases">
        <authorList>
            <consortium name="NCBI Genome Project"/>
        </authorList>
    </citation>
    <scope>NUCLEOTIDE SEQUENCE</scope>
</reference>
<feature type="region of interest" description="Disordered" evidence="1">
    <location>
        <begin position="30"/>
        <end position="74"/>
    </location>
</feature>
<gene>
    <name evidence="2" type="ORF">An08g02660</name>
</gene>
<name>A0AAJ8BU69_ASPNG</name>
<reference evidence="2" key="2">
    <citation type="submission" date="2025-08" db="UniProtKB">
        <authorList>
            <consortium name="RefSeq"/>
        </authorList>
    </citation>
    <scope>IDENTIFICATION</scope>
</reference>
<sequence length="257" mass="28121">MTFPLNYVSLNFVFYFYINHNLTFPGEGGGRPHLIGNEREEPSPSQPECTVSPPQDVTREKKRRAGQKFKKEKGLDSTPLAKLVGQLTSPVGPGLTAIRGMFDAGGRPPSLAALTIPGKCPPVSLPFAASNSLCRKQSSVLVFPFTLPPPFFPPRMKPPTNPRSLFIGSLCQLDAIRVLQTRPSHVQLQKSGDEHPTSRNGKGWTGPVTLIGHELRGRGPSGTSVHAIHSNTRLHWGLAWAWAVRVAGETLVRIKWI</sequence>
<dbReference type="VEuPathDB" id="FungiDB:An08g02660"/>